<dbReference type="GO" id="GO:0005524">
    <property type="term" value="F:ATP binding"/>
    <property type="evidence" value="ECO:0007669"/>
    <property type="project" value="InterPro"/>
</dbReference>
<evidence type="ECO:0000313" key="4">
    <source>
        <dbReference type="Proteomes" id="UP000198607"/>
    </source>
</evidence>
<proteinExistence type="predicted"/>
<feature type="binding site" evidence="2">
    <location>
        <begin position="12"/>
        <end position="19"/>
    </location>
    <ligand>
        <name>substrate</name>
    </ligand>
</feature>
<keyword evidence="4" id="KW-1185">Reference proteome</keyword>
<accession>A0A1G7Z1C8</accession>
<protein>
    <submittedName>
        <fullName evidence="3">Probable phosphoglycerate mutase</fullName>
    </submittedName>
</protein>
<dbReference type="InterPro" id="IPR013078">
    <property type="entry name" value="His_Pase_superF_clade-1"/>
</dbReference>
<dbReference type="PANTHER" id="PTHR48100:SF59">
    <property type="entry name" value="ADENOSYLCOBALAMIN_ALPHA-RIBAZOLE PHOSPHATASE"/>
    <property type="match status" value="1"/>
</dbReference>
<evidence type="ECO:0000256" key="1">
    <source>
        <dbReference type="PIRSR" id="PIRSR613078-1"/>
    </source>
</evidence>
<dbReference type="STRING" id="83767.SAMN05660652_01043"/>
<feature type="active site" description="Tele-phosphohistidine intermediate" evidence="1">
    <location>
        <position position="13"/>
    </location>
</feature>
<name>A0A1G7Z1C8_9RHOO</name>
<dbReference type="InterPro" id="IPR050275">
    <property type="entry name" value="PGM_Phosphatase"/>
</dbReference>
<dbReference type="OrthoDB" id="9783269at2"/>
<dbReference type="GO" id="GO:0016791">
    <property type="term" value="F:phosphatase activity"/>
    <property type="evidence" value="ECO:0007669"/>
    <property type="project" value="TreeGrafter"/>
</dbReference>
<feature type="active site" description="Proton donor/acceptor" evidence="1">
    <location>
        <position position="87"/>
    </location>
</feature>
<organism evidence="3 4">
    <name type="scientific">Propionivibrio dicarboxylicus</name>
    <dbReference type="NCBI Taxonomy" id="83767"/>
    <lineage>
        <taxon>Bacteria</taxon>
        <taxon>Pseudomonadati</taxon>
        <taxon>Pseudomonadota</taxon>
        <taxon>Betaproteobacteria</taxon>
        <taxon>Rhodocyclales</taxon>
        <taxon>Rhodocyclaceae</taxon>
        <taxon>Propionivibrio</taxon>
    </lineage>
</organism>
<dbReference type="GO" id="GO:0006003">
    <property type="term" value="P:fructose 2,6-bisphosphate metabolic process"/>
    <property type="evidence" value="ECO:0007669"/>
    <property type="project" value="InterPro"/>
</dbReference>
<dbReference type="GO" id="GO:0005737">
    <property type="term" value="C:cytoplasm"/>
    <property type="evidence" value="ECO:0007669"/>
    <property type="project" value="TreeGrafter"/>
</dbReference>
<dbReference type="InterPro" id="IPR029033">
    <property type="entry name" value="His_PPase_superfam"/>
</dbReference>
<feature type="binding site" evidence="2">
    <location>
        <position position="63"/>
    </location>
    <ligand>
        <name>substrate</name>
    </ligand>
</feature>
<dbReference type="Pfam" id="PF00300">
    <property type="entry name" value="His_Phos_1"/>
    <property type="match status" value="1"/>
</dbReference>
<dbReference type="InterPro" id="IPR003094">
    <property type="entry name" value="6Pfruct_kin"/>
</dbReference>
<dbReference type="EMBL" id="FNCY01000003">
    <property type="protein sequence ID" value="SDH02434.1"/>
    <property type="molecule type" value="Genomic_DNA"/>
</dbReference>
<dbReference type="Proteomes" id="UP000198607">
    <property type="component" value="Unassembled WGS sequence"/>
</dbReference>
<evidence type="ECO:0000256" key="2">
    <source>
        <dbReference type="PIRSR" id="PIRSR613078-2"/>
    </source>
</evidence>
<reference evidence="3 4" key="1">
    <citation type="submission" date="2016-10" db="EMBL/GenBank/DDBJ databases">
        <authorList>
            <person name="de Groot N.N."/>
        </authorList>
    </citation>
    <scope>NUCLEOTIDE SEQUENCE [LARGE SCALE GENOMIC DNA]</scope>
    <source>
        <strain evidence="3 4">DSM 5885</strain>
    </source>
</reference>
<evidence type="ECO:0000313" key="3">
    <source>
        <dbReference type="EMBL" id="SDH02434.1"/>
    </source>
</evidence>
<dbReference type="SUPFAM" id="SSF53254">
    <property type="entry name" value="Phosphoglycerate mutase-like"/>
    <property type="match status" value="1"/>
</dbReference>
<dbReference type="RefSeq" id="WP_091934790.1">
    <property type="nucleotide sequence ID" value="NZ_FNCY01000003.1"/>
</dbReference>
<dbReference type="CDD" id="cd07067">
    <property type="entry name" value="HP_PGM_like"/>
    <property type="match status" value="1"/>
</dbReference>
<sequence>MQTNSTQIIFIRHGETEWNLLGKYQGQSDVHLNARGLSQSRLLATKFDNCLSISKVYSSDLTRAVQTATPLSEVLCLPIFQMETLRERNFGRCEGLTIEEIARKYPEDAQALVNGITDYVIPGGESLKGFSKRVITYITSLVSDHPNETLVVVTHGGVLDMLLCRITGADIRSPMNTTVNNSGMCSVFFTCHEWAVEYWNSTPHLCVGN</sequence>
<dbReference type="PANTHER" id="PTHR48100">
    <property type="entry name" value="BROAD-SPECIFICITY PHOSPHATASE YOR283W-RELATED"/>
    <property type="match status" value="1"/>
</dbReference>
<dbReference type="PRINTS" id="PR00991">
    <property type="entry name" value="6PFRUCTKNASE"/>
</dbReference>
<dbReference type="AlphaFoldDB" id="A0A1G7Z1C8"/>
<gene>
    <name evidence="3" type="ORF">SAMN05660652_01043</name>
</gene>
<dbReference type="Gene3D" id="3.40.50.1240">
    <property type="entry name" value="Phosphoglycerate mutase-like"/>
    <property type="match status" value="1"/>
</dbReference>
<dbReference type="SMART" id="SM00855">
    <property type="entry name" value="PGAM"/>
    <property type="match status" value="1"/>
</dbReference>